<comment type="caution">
    <text evidence="1">The sequence shown here is derived from an EMBL/GenBank/DDBJ whole genome shotgun (WGS) entry which is preliminary data.</text>
</comment>
<dbReference type="AlphaFoldDB" id="A0A645EUM0"/>
<name>A0A645EUM0_9ZZZZ</name>
<accession>A0A645EUM0</accession>
<protein>
    <submittedName>
        <fullName evidence="1">Uncharacterized protein</fullName>
    </submittedName>
</protein>
<gene>
    <name evidence="1" type="ORF">SDC9_152376</name>
</gene>
<proteinExistence type="predicted"/>
<organism evidence="1">
    <name type="scientific">bioreactor metagenome</name>
    <dbReference type="NCBI Taxonomy" id="1076179"/>
    <lineage>
        <taxon>unclassified sequences</taxon>
        <taxon>metagenomes</taxon>
        <taxon>ecological metagenomes</taxon>
    </lineage>
</organism>
<sequence>MGVLLTTVHMHADRLGPLEQLVQAVDSLRIAQRQLVDDIVEEHLHAESLGQHRQLRADIAVADQAQGAAADLVRSGGGLVPQAVVHLLVLVGQMPGQRHDLGHRQFDDAAGVAVRSVEAGNTLAGGGIQIDLVGADAESAHRLQIGGLRNDPLGDLGARSDTQQADAVERVDQFGLTEGTSPVLDLVSGFGENAGGFRMDVFQQQGFHVDPF</sequence>
<reference evidence="1" key="1">
    <citation type="submission" date="2019-08" db="EMBL/GenBank/DDBJ databases">
        <authorList>
            <person name="Kucharzyk K."/>
            <person name="Murdoch R.W."/>
            <person name="Higgins S."/>
            <person name="Loffler F."/>
        </authorList>
    </citation>
    <scope>NUCLEOTIDE SEQUENCE</scope>
</reference>
<evidence type="ECO:0000313" key="1">
    <source>
        <dbReference type="EMBL" id="MPN05126.1"/>
    </source>
</evidence>
<dbReference type="EMBL" id="VSSQ01051038">
    <property type="protein sequence ID" value="MPN05126.1"/>
    <property type="molecule type" value="Genomic_DNA"/>
</dbReference>